<keyword evidence="2" id="KW-1185">Reference proteome</keyword>
<dbReference type="Proteomes" id="UP000064243">
    <property type="component" value="Unassembled WGS sequence"/>
</dbReference>
<accession>A0A119CUY6</accession>
<sequence>MCRSQPTGRAKWKLPPFVDLKERMPTAFLVEQAAAAGAAVEWRRSLDHLAAVAFTGVQADDPAFADGRRAAWIAYRPHVQAHPGLAEADHRHRIGLVSGNVERAQVAVDIALIGPRLAACAGLLDFAVDQWIDPDTEDGVLHEMERPGYVGTSLSLSDTRPRL</sequence>
<gene>
    <name evidence="1" type="ORF">ABW22_12330</name>
</gene>
<name>A0A119CUY6_THIDE</name>
<proteinExistence type="predicted"/>
<evidence type="ECO:0000313" key="2">
    <source>
        <dbReference type="Proteomes" id="UP000064243"/>
    </source>
</evidence>
<reference evidence="1 2" key="1">
    <citation type="journal article" date="2015" name="Appl. Environ. Microbiol.">
        <title>Aerobic and Anaerobic Thiosulfate Oxidation by a Cold-Adapted, Subglacial Chemoautotroph.</title>
        <authorList>
            <person name="Harrold Z.R."/>
            <person name="Skidmore M.L."/>
            <person name="Hamilton T.L."/>
            <person name="Desch L."/>
            <person name="Amada K."/>
            <person name="van Gelder W."/>
            <person name="Glover K."/>
            <person name="Roden E.E."/>
            <person name="Boyd E.S."/>
        </authorList>
    </citation>
    <scope>NUCLEOTIDE SEQUENCE [LARGE SCALE GENOMIC DNA]</scope>
    <source>
        <strain evidence="1 2">RG</strain>
    </source>
</reference>
<evidence type="ECO:0000313" key="1">
    <source>
        <dbReference type="EMBL" id="KVW94188.1"/>
    </source>
</evidence>
<dbReference type="AlphaFoldDB" id="A0A119CUY6"/>
<dbReference type="EMBL" id="LDUG01000036">
    <property type="protein sequence ID" value="KVW94188.1"/>
    <property type="molecule type" value="Genomic_DNA"/>
</dbReference>
<organism evidence="1 2">
    <name type="scientific">Thiobacillus denitrificans</name>
    <dbReference type="NCBI Taxonomy" id="36861"/>
    <lineage>
        <taxon>Bacteria</taxon>
        <taxon>Pseudomonadati</taxon>
        <taxon>Pseudomonadota</taxon>
        <taxon>Betaproteobacteria</taxon>
        <taxon>Nitrosomonadales</taxon>
        <taxon>Thiobacillaceae</taxon>
        <taxon>Thiobacillus</taxon>
    </lineage>
</organism>
<comment type="caution">
    <text evidence="1">The sequence shown here is derived from an EMBL/GenBank/DDBJ whole genome shotgun (WGS) entry which is preliminary data.</text>
</comment>
<protein>
    <submittedName>
        <fullName evidence="1">Uncharacterized protein</fullName>
    </submittedName>
</protein>